<dbReference type="FunFam" id="3.40.50.300:FF:001447">
    <property type="entry name" value="Ras-related protein Rab-1B"/>
    <property type="match status" value="1"/>
</dbReference>
<dbReference type="PROSITE" id="PS51419">
    <property type="entry name" value="RAB"/>
    <property type="match status" value="1"/>
</dbReference>
<dbReference type="PANTHER" id="PTHR47977">
    <property type="entry name" value="RAS-RELATED PROTEIN RAB"/>
    <property type="match status" value="1"/>
</dbReference>
<evidence type="ECO:0000256" key="1">
    <source>
        <dbReference type="ARBA" id="ARBA00022741"/>
    </source>
</evidence>
<keyword evidence="1" id="KW-0547">Nucleotide-binding</keyword>
<reference evidence="4 5" key="1">
    <citation type="journal article" date="2015" name="PLoS Pathog.">
        <title>Leptomonas seymouri: Adaptations to the Dixenous Life Cycle Analyzed by Genome Sequencing, Transcriptome Profiling and Co-infection with Leishmania donovani.</title>
        <authorList>
            <person name="Kraeva N."/>
            <person name="Butenko A."/>
            <person name="Hlavacova J."/>
            <person name="Kostygov A."/>
            <person name="Myskova J."/>
            <person name="Grybchuk D."/>
            <person name="Lestinova T."/>
            <person name="Votypka J."/>
            <person name="Volf P."/>
            <person name="Opperdoes F."/>
            <person name="Flegontov P."/>
            <person name="Lukes J."/>
            <person name="Yurchenko V."/>
        </authorList>
    </citation>
    <scope>NUCLEOTIDE SEQUENCE [LARGE SCALE GENOMIC DNA]</scope>
    <source>
        <strain evidence="4 5">ATCC 30220</strain>
    </source>
</reference>
<dbReference type="EMBL" id="LJSK01000134">
    <property type="protein sequence ID" value="KPI86371.1"/>
    <property type="molecule type" value="Genomic_DNA"/>
</dbReference>
<dbReference type="InterPro" id="IPR050227">
    <property type="entry name" value="Rab"/>
</dbReference>
<dbReference type="PRINTS" id="PR00449">
    <property type="entry name" value="RASTRNSFRMNG"/>
</dbReference>
<dbReference type="OMA" id="LNVPRWV"/>
<feature type="region of interest" description="Disordered" evidence="3">
    <location>
        <begin position="270"/>
        <end position="418"/>
    </location>
</feature>
<dbReference type="InterPro" id="IPR027417">
    <property type="entry name" value="P-loop_NTPase"/>
</dbReference>
<dbReference type="Proteomes" id="UP000038009">
    <property type="component" value="Unassembled WGS sequence"/>
</dbReference>
<dbReference type="SUPFAM" id="SSF52540">
    <property type="entry name" value="P-loop containing nucleoside triphosphate hydrolases"/>
    <property type="match status" value="1"/>
</dbReference>
<organism evidence="4 5">
    <name type="scientific">Leptomonas seymouri</name>
    <dbReference type="NCBI Taxonomy" id="5684"/>
    <lineage>
        <taxon>Eukaryota</taxon>
        <taxon>Discoba</taxon>
        <taxon>Euglenozoa</taxon>
        <taxon>Kinetoplastea</taxon>
        <taxon>Metakinetoplastina</taxon>
        <taxon>Trypanosomatida</taxon>
        <taxon>Trypanosomatidae</taxon>
        <taxon>Leishmaniinae</taxon>
        <taxon>Leptomonas</taxon>
    </lineage>
</organism>
<sequence length="418" mass="44197">MSVEPTVNVGDDERGGNCGGDRRIAAPANAAALSPRALSTSNFATCEPYVYVAYPRPVMQINGMHSAAPMPSIIGQSNKYLRTYKILLVGEAGVGKSNLMQRYCYNKYDPELPCTIGIEFCSREVDIPSGPVGATESVVLQIWDTAGQERNTGVISNAFYRNAVGAIVVYDVTQRDTLLNVPRWVARVMELAREECVCVVVGAKLDLLKTPQDTPVSRAEVEALQQEADCISHALGVRNFLASALSGEGVLEAFTHLVLAVDAVQATPPAVRGDTARQQPDALSYPSTAQHDIGDNGQRVAASQESTMWTAASTVPTPPVSLFDDWPSRSKSVEAGHESQALAQGVSYSTTNGSTASGPSPTLHYQPPGTISNASQWQSPSPTPVKQKKSLDLRGFGLGEGGNPAVTTGSGAGASWGC</sequence>
<evidence type="ECO:0000313" key="5">
    <source>
        <dbReference type="Proteomes" id="UP000038009"/>
    </source>
</evidence>
<dbReference type="AlphaFoldDB" id="A0A0N1IKL4"/>
<gene>
    <name evidence="4" type="ORF">ABL78_4557</name>
</gene>
<protein>
    <submittedName>
        <fullName evidence="4">Guanine nucleotide-binding protein-like protein</fullName>
    </submittedName>
</protein>
<keyword evidence="2" id="KW-0342">GTP-binding</keyword>
<keyword evidence="5" id="KW-1185">Reference proteome</keyword>
<dbReference type="SMART" id="SM00174">
    <property type="entry name" value="RHO"/>
    <property type="match status" value="1"/>
</dbReference>
<feature type="compositionally biased region" description="Polar residues" evidence="3">
    <location>
        <begin position="346"/>
        <end position="360"/>
    </location>
</feature>
<feature type="compositionally biased region" description="Polar residues" evidence="3">
    <location>
        <begin position="369"/>
        <end position="380"/>
    </location>
</feature>
<dbReference type="SMART" id="SM00173">
    <property type="entry name" value="RAS"/>
    <property type="match status" value="1"/>
</dbReference>
<dbReference type="SMART" id="SM00176">
    <property type="entry name" value="RAN"/>
    <property type="match status" value="1"/>
</dbReference>
<dbReference type="SMART" id="SM00175">
    <property type="entry name" value="RAB"/>
    <property type="match status" value="1"/>
</dbReference>
<dbReference type="Pfam" id="PF00071">
    <property type="entry name" value="Ras"/>
    <property type="match status" value="1"/>
</dbReference>
<dbReference type="Gene3D" id="3.40.50.300">
    <property type="entry name" value="P-loop containing nucleotide triphosphate hydrolases"/>
    <property type="match status" value="1"/>
</dbReference>
<dbReference type="InterPro" id="IPR001806">
    <property type="entry name" value="Small_GTPase"/>
</dbReference>
<name>A0A0N1IKL4_LEPSE</name>
<dbReference type="VEuPathDB" id="TriTrypDB:Lsey_0134_0040"/>
<feature type="compositionally biased region" description="Basic and acidic residues" evidence="3">
    <location>
        <begin position="326"/>
        <end position="337"/>
    </location>
</feature>
<dbReference type="OrthoDB" id="251992at2759"/>
<comment type="caution">
    <text evidence="4">The sequence shown here is derived from an EMBL/GenBank/DDBJ whole genome shotgun (WGS) entry which is preliminary data.</text>
</comment>
<dbReference type="PROSITE" id="PS51421">
    <property type="entry name" value="RAS"/>
    <property type="match status" value="1"/>
</dbReference>
<dbReference type="InterPro" id="IPR005225">
    <property type="entry name" value="Small_GTP-bd"/>
</dbReference>
<evidence type="ECO:0000313" key="4">
    <source>
        <dbReference type="EMBL" id="KPI86371.1"/>
    </source>
</evidence>
<accession>A0A0N1IKL4</accession>
<dbReference type="GO" id="GO:0005525">
    <property type="term" value="F:GTP binding"/>
    <property type="evidence" value="ECO:0007669"/>
    <property type="project" value="UniProtKB-KW"/>
</dbReference>
<feature type="compositionally biased region" description="Polar residues" evidence="3">
    <location>
        <begin position="301"/>
        <end position="315"/>
    </location>
</feature>
<proteinExistence type="predicted"/>
<evidence type="ECO:0000256" key="3">
    <source>
        <dbReference type="SAM" id="MobiDB-lite"/>
    </source>
</evidence>
<dbReference type="GO" id="GO:0003924">
    <property type="term" value="F:GTPase activity"/>
    <property type="evidence" value="ECO:0007669"/>
    <property type="project" value="InterPro"/>
</dbReference>
<evidence type="ECO:0000256" key="2">
    <source>
        <dbReference type="ARBA" id="ARBA00023134"/>
    </source>
</evidence>
<dbReference type="CDD" id="cd00154">
    <property type="entry name" value="Rab"/>
    <property type="match status" value="1"/>
</dbReference>
<dbReference type="NCBIfam" id="TIGR00231">
    <property type="entry name" value="small_GTP"/>
    <property type="match status" value="1"/>
</dbReference>